<organism evidence="1 2">
    <name type="scientific">Colletotrichum higginsianum</name>
    <dbReference type="NCBI Taxonomy" id="80884"/>
    <lineage>
        <taxon>Eukaryota</taxon>
        <taxon>Fungi</taxon>
        <taxon>Dikarya</taxon>
        <taxon>Ascomycota</taxon>
        <taxon>Pezizomycotina</taxon>
        <taxon>Sordariomycetes</taxon>
        <taxon>Hypocreomycetidae</taxon>
        <taxon>Glomerellales</taxon>
        <taxon>Glomerellaceae</taxon>
        <taxon>Colletotrichum</taxon>
        <taxon>Colletotrichum destructivum species complex</taxon>
    </lineage>
</organism>
<comment type="caution">
    <text evidence="1">The sequence shown here is derived from an EMBL/GenBank/DDBJ whole genome shotgun (WGS) entry which is preliminary data.</text>
</comment>
<evidence type="ECO:0000313" key="1">
    <source>
        <dbReference type="EMBL" id="TIC95292.1"/>
    </source>
</evidence>
<sequence>MARRYCRWFEFLIPLTEETPGSISASSFMARRRQRKKLEKLKTALAHMSIRPFKRRKATYNRTALLESRLSLHAETMRKLTDMSPTEESVILQTQQDIVECCDKLDRDSAELEELKIKLMQQMTLEEKIFLGGVVHGDCFLNWITKTRNRVHWELSFIDRVRQKPERIMVGMHTYYSV</sequence>
<dbReference type="EMBL" id="MWPZ01000006">
    <property type="protein sequence ID" value="TIC95292.1"/>
    <property type="molecule type" value="Genomic_DNA"/>
</dbReference>
<dbReference type="OrthoDB" id="4842421at2759"/>
<reference evidence="1 2" key="1">
    <citation type="journal article" date="2019" name="Genome Biol. Evol.">
        <title>Genomic Plasticity Mediated by Transposable Elements in the Plant Pathogenic Fungus Colletotrichum higginsianum.</title>
        <authorList>
            <person name="Tsushima A."/>
            <person name="Gan P."/>
            <person name="Kumakura N."/>
            <person name="Narusaka M."/>
            <person name="Takano Y."/>
            <person name="Narusaka Y."/>
            <person name="Shirasu K."/>
        </authorList>
    </citation>
    <scope>NUCLEOTIDE SEQUENCE [LARGE SCALE GENOMIC DNA]</scope>
    <source>
        <strain evidence="1 2">MAFF305635-RFP</strain>
    </source>
</reference>
<gene>
    <name evidence="1" type="ORF">CH35J_008343</name>
</gene>
<proteinExistence type="predicted"/>
<name>A0A4T0VS29_9PEZI</name>
<accession>A0A4T0VS29</accession>
<protein>
    <submittedName>
        <fullName evidence="1">Uncharacterized protein</fullName>
    </submittedName>
</protein>
<dbReference type="AlphaFoldDB" id="A0A4T0VS29"/>
<dbReference type="Proteomes" id="UP000305883">
    <property type="component" value="Unassembled WGS sequence"/>
</dbReference>
<evidence type="ECO:0000313" key="2">
    <source>
        <dbReference type="Proteomes" id="UP000305883"/>
    </source>
</evidence>